<dbReference type="InterPro" id="IPR039761">
    <property type="entry name" value="Bms1/Tsr1"/>
</dbReference>
<keyword evidence="4" id="KW-1185">Reference proteome</keyword>
<dbReference type="HOGENOM" id="CLU_009858_2_0_1"/>
<dbReference type="Pfam" id="PF08142">
    <property type="entry name" value="AARP2CN"/>
    <property type="match status" value="1"/>
</dbReference>
<dbReference type="InterPro" id="IPR012948">
    <property type="entry name" value="AARP2CN"/>
</dbReference>
<dbReference type="eggNOG" id="KOG1980">
    <property type="taxonomic scope" value="Eukaryota"/>
</dbReference>
<dbReference type="GO" id="GO:0042254">
    <property type="term" value="P:ribosome biogenesis"/>
    <property type="evidence" value="ECO:0007669"/>
    <property type="project" value="InterPro"/>
</dbReference>
<dbReference type="InParanoid" id="H9G4B5"/>
<dbReference type="Proteomes" id="UP000001646">
    <property type="component" value="Unplaced"/>
</dbReference>
<reference evidence="3" key="2">
    <citation type="submission" date="2025-08" db="UniProtKB">
        <authorList>
            <consortium name="Ensembl"/>
        </authorList>
    </citation>
    <scope>IDENTIFICATION</scope>
</reference>
<evidence type="ECO:0000313" key="3">
    <source>
        <dbReference type="Ensembl" id="ENSACAP00000000787.4"/>
    </source>
</evidence>
<protein>
    <recommendedName>
        <fullName evidence="2">AARP2CN domain-containing protein</fullName>
    </recommendedName>
</protein>
<evidence type="ECO:0000313" key="4">
    <source>
        <dbReference type="Proteomes" id="UP000001646"/>
    </source>
</evidence>
<reference evidence="3" key="1">
    <citation type="submission" date="2009-12" db="EMBL/GenBank/DDBJ databases">
        <title>The Genome Sequence of Anolis carolinensis (Green Anole Lizard).</title>
        <authorList>
            <consortium name="The Genome Sequencing Platform"/>
            <person name="Di Palma F."/>
            <person name="Alfoldi J."/>
            <person name="Heiman D."/>
            <person name="Young S."/>
            <person name="Grabherr M."/>
            <person name="Johnson J."/>
            <person name="Lander E.S."/>
            <person name="Lindblad-Toh K."/>
        </authorList>
    </citation>
    <scope>NUCLEOTIDE SEQUENCE [LARGE SCALE GENOMIC DNA]</scope>
    <source>
        <strain evidence="3">JBL SC #1</strain>
    </source>
</reference>
<dbReference type="STRING" id="28377.ENSACAP00000000787"/>
<dbReference type="Bgee" id="ENSACAG00000000859">
    <property type="expression patterns" value="Expressed in skeletal muscle tissue and 13 other cell types or tissues"/>
</dbReference>
<accession>H9G4B5</accession>
<dbReference type="Pfam" id="PF22298">
    <property type="entry name" value="Tsr1_G-like"/>
    <property type="match status" value="1"/>
</dbReference>
<dbReference type="PANTHER" id="PTHR12858">
    <property type="entry name" value="RIBOSOME BIOGENESIS PROTEIN"/>
    <property type="match status" value="1"/>
</dbReference>
<reference evidence="3" key="3">
    <citation type="submission" date="2025-09" db="UniProtKB">
        <authorList>
            <consortium name="Ensembl"/>
        </authorList>
    </citation>
    <scope>IDENTIFICATION</scope>
</reference>
<dbReference type="SMART" id="SM00785">
    <property type="entry name" value="AARP2CN"/>
    <property type="match status" value="1"/>
</dbReference>
<feature type="domain" description="AARP2CN" evidence="2">
    <location>
        <begin position="183"/>
        <end position="264"/>
    </location>
</feature>
<feature type="region of interest" description="Disordered" evidence="1">
    <location>
        <begin position="287"/>
        <end position="325"/>
    </location>
</feature>
<dbReference type="AlphaFoldDB" id="H9G4B5"/>
<dbReference type="PANTHER" id="PTHR12858:SF1">
    <property type="entry name" value="PRE-RRNA-PROCESSING PROTEIN TSR1 HOMOLOG"/>
    <property type="match status" value="1"/>
</dbReference>
<feature type="region of interest" description="Disordered" evidence="1">
    <location>
        <begin position="1"/>
        <end position="32"/>
    </location>
</feature>
<evidence type="ECO:0000259" key="2">
    <source>
        <dbReference type="SMART" id="SM00785"/>
    </source>
</evidence>
<organism evidence="3 4">
    <name type="scientific">Anolis carolinensis</name>
    <name type="common">Green anole</name>
    <name type="synonym">American chameleon</name>
    <dbReference type="NCBI Taxonomy" id="28377"/>
    <lineage>
        <taxon>Eukaryota</taxon>
        <taxon>Metazoa</taxon>
        <taxon>Chordata</taxon>
        <taxon>Craniata</taxon>
        <taxon>Vertebrata</taxon>
        <taxon>Euteleostomi</taxon>
        <taxon>Lepidosauria</taxon>
        <taxon>Squamata</taxon>
        <taxon>Bifurcata</taxon>
        <taxon>Unidentata</taxon>
        <taxon>Episquamata</taxon>
        <taxon>Toxicofera</taxon>
        <taxon>Iguania</taxon>
        <taxon>Dactyloidae</taxon>
        <taxon>Anolis</taxon>
    </lineage>
</organism>
<dbReference type="Ensembl" id="ENSACAT00000000812.4">
    <property type="protein sequence ID" value="ENSACAP00000000787.4"/>
    <property type="gene ID" value="ENSACAG00000000859.4"/>
</dbReference>
<feature type="compositionally biased region" description="Polar residues" evidence="1">
    <location>
        <begin position="1"/>
        <end position="14"/>
    </location>
</feature>
<proteinExistence type="predicted"/>
<evidence type="ECO:0000256" key="1">
    <source>
        <dbReference type="SAM" id="MobiDB-lite"/>
    </source>
</evidence>
<dbReference type="GO" id="GO:0005634">
    <property type="term" value="C:nucleus"/>
    <property type="evidence" value="ECO:0007669"/>
    <property type="project" value="InterPro"/>
</dbReference>
<sequence>QAASLPRPSASSNAAHWPSWTARTGPGSSASTLSSQVLEEKRNLGRKDGPPHLVVVVPLHASVAAQSALGLFQSDGASAVCRTEGGPQGYALLCPRFKLRWRFVVADTGNLHTVLDLAKVADTLLFLLDPTEGWDAAGDLCLAVQGLSGQPPKKQSECRKKLSKATEKRFPGARLFALDTEQESASLLQHLAGQKQRHLAFRDRRPHLMAEAAQFVPGPESPSVGTLKVSGYLRGRRLNVNAVVHIAGHGDFLMSQMDAPPEPFALNPRVTKGPPRICNTAEMEVLSKADPSKQEPLQAEAVPDPPMEGEQTWPTEEELKEAQGQ</sequence>
<dbReference type="GeneTree" id="ENSGT00940000153195"/>
<name>H9G4B5_ANOCA</name>